<evidence type="ECO:0008006" key="3">
    <source>
        <dbReference type="Google" id="ProtNLM"/>
    </source>
</evidence>
<evidence type="ECO:0000313" key="1">
    <source>
        <dbReference type="EMBL" id="KAI0522463.1"/>
    </source>
</evidence>
<dbReference type="EMBL" id="JAGYWB010000005">
    <property type="protein sequence ID" value="KAI0522463.1"/>
    <property type="molecule type" value="Genomic_DNA"/>
</dbReference>
<organism evidence="1 2">
    <name type="scientific">Dendrobium nobile</name>
    <name type="common">Orchid</name>
    <dbReference type="NCBI Taxonomy" id="94219"/>
    <lineage>
        <taxon>Eukaryota</taxon>
        <taxon>Viridiplantae</taxon>
        <taxon>Streptophyta</taxon>
        <taxon>Embryophyta</taxon>
        <taxon>Tracheophyta</taxon>
        <taxon>Spermatophyta</taxon>
        <taxon>Magnoliopsida</taxon>
        <taxon>Liliopsida</taxon>
        <taxon>Asparagales</taxon>
        <taxon>Orchidaceae</taxon>
        <taxon>Epidendroideae</taxon>
        <taxon>Malaxideae</taxon>
        <taxon>Dendrobiinae</taxon>
        <taxon>Dendrobium</taxon>
    </lineage>
</organism>
<dbReference type="Proteomes" id="UP000829196">
    <property type="component" value="Unassembled WGS sequence"/>
</dbReference>
<accession>A0A8T3BYY0</accession>
<comment type="caution">
    <text evidence="1">The sequence shown here is derived from an EMBL/GenBank/DDBJ whole genome shotgun (WGS) entry which is preliminary data.</text>
</comment>
<keyword evidence="2" id="KW-1185">Reference proteome</keyword>
<dbReference type="AlphaFoldDB" id="A0A8T3BYY0"/>
<dbReference type="Gene3D" id="3.60.10.10">
    <property type="entry name" value="Endonuclease/exonuclease/phosphatase"/>
    <property type="match status" value="1"/>
</dbReference>
<evidence type="ECO:0000313" key="2">
    <source>
        <dbReference type="Proteomes" id="UP000829196"/>
    </source>
</evidence>
<dbReference type="PANTHER" id="PTHR33710">
    <property type="entry name" value="BNAC02G09200D PROTEIN"/>
    <property type="match status" value="1"/>
</dbReference>
<sequence length="800" mass="90110">MAPKAPGPIVNSFGILSELDDGMLEDLAAGKEGIDIEDGEICEPDRIKIVPEMQIVATSLCLPDSRAVKEIDSASVSAQVVTRNLEVFNRNDWLISTVFGSRNSVYRKPLWEKLEKSNDVNKPAIIGGDFNCILSQEGKRGGKKFVFSQGARDMKMFMSNNDFHEVGFMGPKFTWCNNKSGGGCILERLDRCFMNSYAMNSIQLALVKHLEAFKPINANHKDIHFEDVWASYHGATAIVEKSWKKVGGGDPTTSLDLKFKRTLKALFHWSKAKFKSLNSLRDSLKEYIFNLQLEEAEGLLDDTKLLILRSKISELSTLAKLNVWWRQRAKEKWMEEGDANSAFFHSFANARRCSNWIKFITKADGAVTEQPEEIESVFTDFFNQKWKHRNCMLKGWSRPFAILDTVDHKKLDSEFTKEELQHVVDSLHSNVSLGIDGITFSFVKFYWKIIHQDHGVASFEASPYPLSFPLLFFNDDLIRIIEEVPIFPDQGADQLEIKWKHTGKSIAALAQDSKHRKISLVTGCPRGCIAEENDDHTAAGCIKLKNAISWLIKWGYQVPQFDNFEECFNALHILREETDFHIAANSLSLAITVPSIRKVGKSTSESYFSGILLLPDVLKSVLMRPCAVITWLGGAGAWEPSIQWWRSTGVKVYLTEQPIYGAHDQNITAEKASTDELLYQEDLGDEGEHISFRCLDWRMDGGMTSSAMPKAFTGVHSNGLMECPATSHELGRLGLIRLGLRWEPGGKGHHPKGLVSLKPASPSLWKALGQDRMGRPPELVLHWFQPPLARFLVGLTLKER</sequence>
<dbReference type="PANTHER" id="PTHR33710:SF77">
    <property type="entry name" value="DNASE I-LIKE SUPERFAMILY PROTEIN"/>
    <property type="match status" value="1"/>
</dbReference>
<name>A0A8T3BYY0_DENNO</name>
<reference evidence="1" key="1">
    <citation type="journal article" date="2022" name="Front. Genet.">
        <title>Chromosome-Scale Assembly of the Dendrobium nobile Genome Provides Insights Into the Molecular Mechanism of the Biosynthesis of the Medicinal Active Ingredient of Dendrobium.</title>
        <authorList>
            <person name="Xu Q."/>
            <person name="Niu S.-C."/>
            <person name="Li K.-L."/>
            <person name="Zheng P.-J."/>
            <person name="Zhang X.-J."/>
            <person name="Jia Y."/>
            <person name="Liu Y."/>
            <person name="Niu Y.-X."/>
            <person name="Yu L.-H."/>
            <person name="Chen D.-F."/>
            <person name="Zhang G.-Q."/>
        </authorList>
    </citation>
    <scope>NUCLEOTIDE SEQUENCE</scope>
    <source>
        <tissue evidence="1">Leaf</tissue>
    </source>
</reference>
<dbReference type="InterPro" id="IPR036691">
    <property type="entry name" value="Endo/exonu/phosph_ase_sf"/>
</dbReference>
<gene>
    <name evidence="1" type="ORF">KFK09_004842</name>
</gene>
<protein>
    <recommendedName>
        <fullName evidence="3">Endonuclease/exonuclease/phosphatase domain-containing protein</fullName>
    </recommendedName>
</protein>
<dbReference type="SUPFAM" id="SSF56219">
    <property type="entry name" value="DNase I-like"/>
    <property type="match status" value="1"/>
</dbReference>
<proteinExistence type="predicted"/>
<dbReference type="OrthoDB" id="1113909at2759"/>